<dbReference type="Proteomes" id="UP001148838">
    <property type="component" value="Unassembled WGS sequence"/>
</dbReference>
<protein>
    <recommendedName>
        <fullName evidence="8">C2H2-type domain-containing protein</fullName>
    </recommendedName>
</protein>
<feature type="domain" description="C2H2-type" evidence="8">
    <location>
        <begin position="98"/>
        <end position="125"/>
    </location>
</feature>
<feature type="domain" description="C2H2-type" evidence="8">
    <location>
        <begin position="266"/>
        <end position="293"/>
    </location>
</feature>
<accession>A0ABQ8TM82</accession>
<dbReference type="SUPFAM" id="SSF57667">
    <property type="entry name" value="beta-beta-alpha zinc fingers"/>
    <property type="match status" value="6"/>
</dbReference>
<dbReference type="InterPro" id="IPR013087">
    <property type="entry name" value="Znf_C2H2_type"/>
</dbReference>
<dbReference type="Pfam" id="PF13843">
    <property type="entry name" value="DDE_Tnp_1_7"/>
    <property type="match status" value="1"/>
</dbReference>
<feature type="domain" description="C2H2-type" evidence="8">
    <location>
        <begin position="322"/>
        <end position="340"/>
    </location>
</feature>
<evidence type="ECO:0000313" key="9">
    <source>
        <dbReference type="EMBL" id="KAJ4447627.1"/>
    </source>
</evidence>
<sequence>MNVDSVFAGKSSPSAIYEADSPELLTFLGTFDSTVSSDCKGEDKTVCQVTKHSVSSVNILQAHEGKRKFKCDVCEKCFSNVDILKCHTLKHTVEGKRFNCDTCGKCFTQHGHLKYHARLHTGEKPFKCDVCGKCFSHSGSLVYHKRWHTGEKPFKCDMCGKCFADRRNLKSHERHHTGERPFKCKACGKCFSHSGYLKSHERQHTGEKPFRCDTCGKCFSDLSNLKSHERQHTGEKPFKCNVCEKCFSQSSHLKSHERKHTGKKPFKCNVCEKCFSQSSNLKLHERQHTGERPFKCNVCGKCFSQSSNLRSHERQHTGEKPLECDVCGKCFSHRSSIKTHAIYLFKLLELKQSGRLYHTTRNINTITKKKTHTHTIAESSTAELINSLVSNPNSAISIDKRFDEVVLVNLVLKKSEEGERQKDCIIDELREKVKLLTQHVELLTMVKDGCSLKQTKIDTSPKCDSNIKVVQTTNENRGASTVGSNSDPSNGSDINKVSFADVVKGRKMKTAACWPEGCFVSEFYGVLRNEQLFQAPNNNQIPSECQGCGQVTQLVEQLATDWKVRGSIPGGDRIFSRCQTFRTALRFTQAPIKLRTGSFPRVKGSQSVVPTTPPHSSAEVMESMGLYLHAPPSAFMASWALTLREEHRLRVFEYKVLRKIFGAKRDEVTGEWRKLHNAELHALYSSPDIIRNIKSRCLRWAGHVARMGESRNAHRVLVGRPAGKRPLGRPRCRWEDNIKMDLREVGYDGRDWINLAQDRDQWQAYQYVCYIVNKRADFQEHHGCKQFIKNKLIRYGFKFWLGATDNGFVIWFEPYQGPSIPIKEDYQHYGLGGCIVVQYSDVLRTIIRGKKWYFPIIMQCIDMAEQSAWLLHKNNDGKLDHLAFRRQISAQQKEAQARHCEWNMQIRDTTCSNIWCSNRTVKPGEETAGEGPKSVTKNEFWPTENTSVMASKSFSEMETRTFIKRKDSSHFKEIQNCRTKSEFEERS</sequence>
<dbReference type="PANTHER" id="PTHR23226">
    <property type="entry name" value="ZINC FINGER AND SCAN DOMAIN-CONTAINING"/>
    <property type="match status" value="1"/>
</dbReference>
<keyword evidence="10" id="KW-1185">Reference proteome</keyword>
<feature type="domain" description="C2H2-type" evidence="8">
    <location>
        <begin position="69"/>
        <end position="96"/>
    </location>
</feature>
<gene>
    <name evidence="9" type="ORF">ANN_09634</name>
</gene>
<dbReference type="PROSITE" id="PS00028">
    <property type="entry name" value="ZINC_FINGER_C2H2_1"/>
    <property type="match status" value="9"/>
</dbReference>
<feature type="domain" description="C2H2-type" evidence="8">
    <location>
        <begin position="126"/>
        <end position="153"/>
    </location>
</feature>
<evidence type="ECO:0000256" key="3">
    <source>
        <dbReference type="ARBA" id="ARBA00022737"/>
    </source>
</evidence>
<dbReference type="EMBL" id="JAJSOF020000005">
    <property type="protein sequence ID" value="KAJ4447627.1"/>
    <property type="molecule type" value="Genomic_DNA"/>
</dbReference>
<evidence type="ECO:0000256" key="6">
    <source>
        <dbReference type="ARBA" id="ARBA00023242"/>
    </source>
</evidence>
<dbReference type="Pfam" id="PF00096">
    <property type="entry name" value="zf-C2H2"/>
    <property type="match status" value="9"/>
</dbReference>
<feature type="domain" description="C2H2-type" evidence="8">
    <location>
        <begin position="238"/>
        <end position="265"/>
    </location>
</feature>
<evidence type="ECO:0000256" key="2">
    <source>
        <dbReference type="ARBA" id="ARBA00022723"/>
    </source>
</evidence>
<organism evidence="9 10">
    <name type="scientific">Periplaneta americana</name>
    <name type="common">American cockroach</name>
    <name type="synonym">Blatta americana</name>
    <dbReference type="NCBI Taxonomy" id="6978"/>
    <lineage>
        <taxon>Eukaryota</taxon>
        <taxon>Metazoa</taxon>
        <taxon>Ecdysozoa</taxon>
        <taxon>Arthropoda</taxon>
        <taxon>Hexapoda</taxon>
        <taxon>Insecta</taxon>
        <taxon>Pterygota</taxon>
        <taxon>Neoptera</taxon>
        <taxon>Polyneoptera</taxon>
        <taxon>Dictyoptera</taxon>
        <taxon>Blattodea</taxon>
        <taxon>Blattoidea</taxon>
        <taxon>Blattidae</taxon>
        <taxon>Blattinae</taxon>
        <taxon>Periplaneta</taxon>
    </lineage>
</organism>
<dbReference type="InterPro" id="IPR029526">
    <property type="entry name" value="PGBD"/>
</dbReference>
<evidence type="ECO:0000313" key="10">
    <source>
        <dbReference type="Proteomes" id="UP001148838"/>
    </source>
</evidence>
<feature type="domain" description="C2H2-type" evidence="8">
    <location>
        <begin position="154"/>
        <end position="181"/>
    </location>
</feature>
<feature type="domain" description="C2H2-type" evidence="8">
    <location>
        <begin position="182"/>
        <end position="209"/>
    </location>
</feature>
<dbReference type="InterPro" id="IPR036236">
    <property type="entry name" value="Znf_C2H2_sf"/>
</dbReference>
<evidence type="ECO:0000256" key="5">
    <source>
        <dbReference type="ARBA" id="ARBA00022833"/>
    </source>
</evidence>
<feature type="domain" description="C2H2-type" evidence="8">
    <location>
        <begin position="294"/>
        <end position="321"/>
    </location>
</feature>
<evidence type="ECO:0000256" key="4">
    <source>
        <dbReference type="ARBA" id="ARBA00022771"/>
    </source>
</evidence>
<comment type="subcellular location">
    <subcellularLocation>
        <location evidence="1">Nucleus</location>
    </subcellularLocation>
</comment>
<keyword evidence="4 7" id="KW-0863">Zinc-finger</keyword>
<keyword evidence="3" id="KW-0677">Repeat</keyword>
<evidence type="ECO:0000256" key="1">
    <source>
        <dbReference type="ARBA" id="ARBA00004123"/>
    </source>
</evidence>
<proteinExistence type="predicted"/>
<evidence type="ECO:0000256" key="7">
    <source>
        <dbReference type="PROSITE-ProRule" id="PRU00042"/>
    </source>
</evidence>
<dbReference type="PROSITE" id="PS50157">
    <property type="entry name" value="ZINC_FINGER_C2H2_2"/>
    <property type="match status" value="10"/>
</dbReference>
<name>A0ABQ8TM82_PERAM</name>
<reference evidence="9 10" key="1">
    <citation type="journal article" date="2022" name="Allergy">
        <title>Genome assembly and annotation of Periplaneta americana reveal a comprehensive cockroach allergen profile.</title>
        <authorList>
            <person name="Wang L."/>
            <person name="Xiong Q."/>
            <person name="Saelim N."/>
            <person name="Wang L."/>
            <person name="Nong W."/>
            <person name="Wan A.T."/>
            <person name="Shi M."/>
            <person name="Liu X."/>
            <person name="Cao Q."/>
            <person name="Hui J.H.L."/>
            <person name="Sookrung N."/>
            <person name="Leung T.F."/>
            <person name="Tungtrongchitr A."/>
            <person name="Tsui S.K.W."/>
        </authorList>
    </citation>
    <scope>NUCLEOTIDE SEQUENCE [LARGE SCALE GENOMIC DNA]</scope>
    <source>
        <strain evidence="9">PWHHKU_190912</strain>
    </source>
</reference>
<keyword evidence="6" id="KW-0539">Nucleus</keyword>
<keyword evidence="2" id="KW-0479">Metal-binding</keyword>
<dbReference type="PANTHER" id="PTHR23226:SF416">
    <property type="entry name" value="FI01424P"/>
    <property type="match status" value="1"/>
</dbReference>
<dbReference type="SMART" id="SM00355">
    <property type="entry name" value="ZnF_C2H2"/>
    <property type="match status" value="10"/>
</dbReference>
<comment type="caution">
    <text evidence="9">The sequence shown here is derived from an EMBL/GenBank/DDBJ whole genome shotgun (WGS) entry which is preliminary data.</text>
</comment>
<dbReference type="Gene3D" id="3.30.160.60">
    <property type="entry name" value="Classic Zinc Finger"/>
    <property type="match status" value="10"/>
</dbReference>
<feature type="domain" description="C2H2-type" evidence="8">
    <location>
        <begin position="210"/>
        <end position="237"/>
    </location>
</feature>
<keyword evidence="5" id="KW-0862">Zinc</keyword>
<evidence type="ECO:0000259" key="8">
    <source>
        <dbReference type="PROSITE" id="PS50157"/>
    </source>
</evidence>